<evidence type="ECO:0000313" key="1">
    <source>
        <dbReference type="EMBL" id="RQN03005.1"/>
    </source>
</evidence>
<organism evidence="1 2">
    <name type="scientific">Aeromicrobium camelliae</name>
    <dbReference type="NCBI Taxonomy" id="1538144"/>
    <lineage>
        <taxon>Bacteria</taxon>
        <taxon>Bacillati</taxon>
        <taxon>Actinomycetota</taxon>
        <taxon>Actinomycetes</taxon>
        <taxon>Propionibacteriales</taxon>
        <taxon>Nocardioidaceae</taxon>
        <taxon>Aeromicrobium</taxon>
    </lineage>
</organism>
<keyword evidence="2" id="KW-1185">Reference proteome</keyword>
<proteinExistence type="predicted"/>
<evidence type="ECO:0000313" key="2">
    <source>
        <dbReference type="Proteomes" id="UP000275225"/>
    </source>
</evidence>
<comment type="caution">
    <text evidence="1">The sequence shown here is derived from an EMBL/GenBank/DDBJ whole genome shotgun (WGS) entry which is preliminary data.</text>
</comment>
<sequence>MTLFQVALVLQRAEADPAGSGERAEFEREFEERKSDLLEVQLESEQALGLISISADPAVYRESRRIRDAVGQALGAMPREVNDVAAARLYNEKLGELAEAESDYVEAVRDDLD</sequence>
<dbReference type="EMBL" id="RQJX01000015">
    <property type="protein sequence ID" value="RQN03005.1"/>
    <property type="molecule type" value="Genomic_DNA"/>
</dbReference>
<name>A0A3N6WMI3_9ACTN</name>
<gene>
    <name evidence="1" type="ORF">EHW97_11260</name>
</gene>
<dbReference type="Proteomes" id="UP000275225">
    <property type="component" value="Unassembled WGS sequence"/>
</dbReference>
<protein>
    <submittedName>
        <fullName evidence="1">Uncharacterized protein</fullName>
    </submittedName>
</protein>
<accession>A0A3N6WMI3</accession>
<dbReference type="RefSeq" id="WP_124237268.1">
    <property type="nucleotide sequence ID" value="NZ_JBHUFI010000013.1"/>
</dbReference>
<reference evidence="1 2" key="1">
    <citation type="submission" date="2018-11" db="EMBL/GenBank/DDBJ databases">
        <authorList>
            <person name="Li F."/>
        </authorList>
    </citation>
    <scope>NUCLEOTIDE SEQUENCE [LARGE SCALE GENOMIC DNA]</scope>
    <source>
        <strain evidence="1 2">YS17T</strain>
    </source>
</reference>
<dbReference type="AlphaFoldDB" id="A0A3N6WMI3"/>